<dbReference type="InterPro" id="IPR036514">
    <property type="entry name" value="SGNH_hydro_sf"/>
</dbReference>
<name>A0ABQ6P4A1_9SPHN</name>
<organism evidence="1 2">
    <name type="scientific">Novosphingobium pituita</name>
    <dbReference type="NCBI Taxonomy" id="3056842"/>
    <lineage>
        <taxon>Bacteria</taxon>
        <taxon>Pseudomonadati</taxon>
        <taxon>Pseudomonadota</taxon>
        <taxon>Alphaproteobacteria</taxon>
        <taxon>Sphingomonadales</taxon>
        <taxon>Sphingomonadaceae</taxon>
        <taxon>Novosphingobium</taxon>
    </lineage>
</organism>
<dbReference type="SUPFAM" id="SSF52266">
    <property type="entry name" value="SGNH hydrolase"/>
    <property type="match status" value="1"/>
</dbReference>
<evidence type="ECO:0008006" key="3">
    <source>
        <dbReference type="Google" id="ProtNLM"/>
    </source>
</evidence>
<accession>A0ABQ6P4A1</accession>
<protein>
    <recommendedName>
        <fullName evidence="3">Sialate O-acetylesterase domain-containing protein</fullName>
    </recommendedName>
</protein>
<dbReference type="Gene3D" id="3.40.50.1110">
    <property type="entry name" value="SGNH hydrolase"/>
    <property type="match status" value="1"/>
</dbReference>
<reference evidence="1 2" key="1">
    <citation type="submission" date="2023-06" db="EMBL/GenBank/DDBJ databases">
        <title>Draft genome sequence of Novosphingobium sp. strain IK01.</title>
        <authorList>
            <person name="Hatamoto M."/>
            <person name="Ikarashi T."/>
            <person name="Yamaguchi T."/>
        </authorList>
    </citation>
    <scope>NUCLEOTIDE SEQUENCE [LARGE SCALE GENOMIC DNA]</scope>
    <source>
        <strain evidence="1 2">IK01</strain>
    </source>
</reference>
<evidence type="ECO:0000313" key="2">
    <source>
        <dbReference type="Proteomes" id="UP001187221"/>
    </source>
</evidence>
<dbReference type="Proteomes" id="UP001187221">
    <property type="component" value="Unassembled WGS sequence"/>
</dbReference>
<comment type="caution">
    <text evidence="1">The sequence shown here is derived from an EMBL/GenBank/DDBJ whole genome shotgun (WGS) entry which is preliminary data.</text>
</comment>
<evidence type="ECO:0000313" key="1">
    <source>
        <dbReference type="EMBL" id="GMM59910.1"/>
    </source>
</evidence>
<proteinExistence type="predicted"/>
<gene>
    <name evidence="1" type="ORF">NUTIK01_06870</name>
</gene>
<dbReference type="EMBL" id="BTFW01000001">
    <property type="protein sequence ID" value="GMM59910.1"/>
    <property type="molecule type" value="Genomic_DNA"/>
</dbReference>
<dbReference type="RefSeq" id="WP_317973741.1">
    <property type="nucleotide sequence ID" value="NZ_BTFW01000001.1"/>
</dbReference>
<sequence length="656" mass="69362">MAKITDLPVLAPDDVDGQETLPVVKGEDMVRLRARPLVDALAQPHVQQAQAWAEGIEPDGPGSKSARIYAEEMAASSARLDLLSTDVGSSVAFTDALGFESSRLSHVWLTAGAFDTPLLGYAGDGRKMNFVDSLGFEHISLSGSDIDQSHLTQSVLDHVELSAERFDTPLLGYIGGGSRLNFVDGLGFELPGATVGVPAAAATPTIAERDEANKAASSYIRAQIVPAPPMTCDYAIAVSEGQSFSIGSQAGAALTTTSGLSCLMLGDQVRAASIDDVHYTPIGPAMLKPLSEGRQGPGSGGSTVVPAGEGTAYYGETYMSGWLRTLKARMAAMVFQPDIPSRKLVAVAAGVGGRSIAQLSKGAAPEIYLRGNDAVRQIAAIAAAQGETAIVSSLSWSQGENDAGAARAAYKAALISWISNKRADYMALTGQAVAPLVYLTPPGGSYTRDDNLLGVQMAFLDVADEVPGVYLVGPYYQYPDPGAHLLANSYRWHGCQIGKVAFITQVLGRAWHPLRPRKATVRETTLLVDFLVPSAPLRFGTPYNGAAEVNTTDKGFRVTDGGGEVPLTAVEIVADTVVRITLSRVISGTARLWYGDKTYHAGMGQLCDSDPWTHDFVWTYPAPDLSAGENISALNNQPYCGANWCVQFCLDVVKEA</sequence>
<keyword evidence="2" id="KW-1185">Reference proteome</keyword>